<feature type="signal peptide" evidence="1">
    <location>
        <begin position="1"/>
        <end position="19"/>
    </location>
</feature>
<keyword evidence="1" id="KW-0732">Signal</keyword>
<organism evidence="2 3">
    <name type="scientific">Hoylesella loescheii DSM 19665 = JCM 12249 = ATCC 15930</name>
    <dbReference type="NCBI Taxonomy" id="1122985"/>
    <lineage>
        <taxon>Bacteria</taxon>
        <taxon>Pseudomonadati</taxon>
        <taxon>Bacteroidota</taxon>
        <taxon>Bacteroidia</taxon>
        <taxon>Bacteroidales</taxon>
        <taxon>Prevotellaceae</taxon>
        <taxon>Hoylesella</taxon>
    </lineage>
</organism>
<dbReference type="EMBL" id="JNGW01000125">
    <property type="protein sequence ID" value="KDR51037.1"/>
    <property type="molecule type" value="Genomic_DNA"/>
</dbReference>
<dbReference type="HOGENOM" id="CLU_061733_0_0_10"/>
<evidence type="ECO:0000313" key="2">
    <source>
        <dbReference type="EMBL" id="KDR51037.1"/>
    </source>
</evidence>
<dbReference type="AlphaFoldDB" id="A0A069QEC4"/>
<feature type="chain" id="PRO_5001665156" description="Endoglycosidase" evidence="1">
    <location>
        <begin position="20"/>
        <end position="348"/>
    </location>
</feature>
<sequence length="348" mass="38987">MNVTNIFRGILSLALAAVALTSCNTSIEALDIIKPEEKSEQYYADLRAYKQRTDHEVFFGWFGGWNTKSPNMIGSLKSVPDSVDIISIWSGTYDREDMEYVQNVKGTRVTFTIFAHKIPAQFLEGENHDQVTREGIERYAMALVDTMKTYGYQGIDLDYEPGYQDPAGGPFTGPLVGPASVYPNYRDNMEIFVKKLGEFVGPKSGTSNLLIIDGVPYDVKPELAEYFNYGVVQAYNSGSYANLQSRFNRAAARGWKPEQYIFAETFEGGNAAKGGVPHTLENGKTRVPSLVGMAHFLPEYNGKKATRKGGCGTYHMENDYDNWPNYKYTRQAIQIMQTHRDTVATTKP</sequence>
<dbReference type="eggNOG" id="COG3325">
    <property type="taxonomic scope" value="Bacteria"/>
</dbReference>
<dbReference type="Proteomes" id="UP000027442">
    <property type="component" value="Unassembled WGS sequence"/>
</dbReference>
<accession>A0A069QEC4</accession>
<comment type="caution">
    <text evidence="2">The sequence shown here is derived from an EMBL/GenBank/DDBJ whole genome shotgun (WGS) entry which is preliminary data.</text>
</comment>
<dbReference type="SUPFAM" id="SSF51445">
    <property type="entry name" value="(Trans)glycosidases"/>
    <property type="match status" value="1"/>
</dbReference>
<gene>
    <name evidence="2" type="ORF">HMPREF1991_02904</name>
</gene>
<dbReference type="RefSeq" id="WP_018967141.1">
    <property type="nucleotide sequence ID" value="NZ_KB899213.1"/>
</dbReference>
<reference evidence="2 3" key="1">
    <citation type="submission" date="2013-08" db="EMBL/GenBank/DDBJ databases">
        <authorList>
            <person name="Weinstock G."/>
            <person name="Sodergren E."/>
            <person name="Wylie T."/>
            <person name="Fulton L."/>
            <person name="Fulton R."/>
            <person name="Fronick C."/>
            <person name="O'Laughlin M."/>
            <person name="Godfrey J."/>
            <person name="Miner T."/>
            <person name="Herter B."/>
            <person name="Appelbaum E."/>
            <person name="Cordes M."/>
            <person name="Lek S."/>
            <person name="Wollam A."/>
            <person name="Pepin K.H."/>
            <person name="Palsikar V.B."/>
            <person name="Mitreva M."/>
            <person name="Wilson R.K."/>
        </authorList>
    </citation>
    <scope>NUCLEOTIDE SEQUENCE [LARGE SCALE GENOMIC DNA]</scope>
    <source>
        <strain evidence="2 3">ATCC 15930</strain>
    </source>
</reference>
<keyword evidence="3" id="KW-1185">Reference proteome</keyword>
<dbReference type="Gene3D" id="3.20.20.80">
    <property type="entry name" value="Glycosidases"/>
    <property type="match status" value="1"/>
</dbReference>
<evidence type="ECO:0008006" key="4">
    <source>
        <dbReference type="Google" id="ProtNLM"/>
    </source>
</evidence>
<evidence type="ECO:0000256" key="1">
    <source>
        <dbReference type="SAM" id="SignalP"/>
    </source>
</evidence>
<evidence type="ECO:0000313" key="3">
    <source>
        <dbReference type="Proteomes" id="UP000027442"/>
    </source>
</evidence>
<dbReference type="InterPro" id="IPR017853">
    <property type="entry name" value="GH"/>
</dbReference>
<dbReference type="Pfam" id="PF16141">
    <property type="entry name" value="GH18_BT1044-like"/>
    <property type="match status" value="1"/>
</dbReference>
<protein>
    <recommendedName>
        <fullName evidence="4">Endoglycosidase</fullName>
    </recommendedName>
</protein>
<proteinExistence type="predicted"/>
<dbReference type="InterPro" id="IPR032320">
    <property type="entry name" value="GH18_BT1044-like"/>
</dbReference>
<dbReference type="PATRIC" id="fig|1122985.7.peg.3001"/>
<name>A0A069QEC4_HOYLO</name>